<gene>
    <name evidence="4" type="ORF">UU34_C0002G0015</name>
</gene>
<evidence type="ECO:0000313" key="4">
    <source>
        <dbReference type="EMBL" id="KKR87898.1"/>
    </source>
</evidence>
<keyword evidence="1" id="KW-0808">Transferase</keyword>
<dbReference type="SUPFAM" id="SSF52374">
    <property type="entry name" value="Nucleotidylyl transferase"/>
    <property type="match status" value="1"/>
</dbReference>
<accession>A0A0G0UG65</accession>
<dbReference type="GO" id="GO:0016779">
    <property type="term" value="F:nucleotidyltransferase activity"/>
    <property type="evidence" value="ECO:0007669"/>
    <property type="project" value="UniProtKB-KW"/>
</dbReference>
<keyword evidence="2" id="KW-0548">Nucleotidyltransferase</keyword>
<dbReference type="AlphaFoldDB" id="A0A0G0UG65"/>
<dbReference type="Gene3D" id="3.40.50.620">
    <property type="entry name" value="HUPs"/>
    <property type="match status" value="1"/>
</dbReference>
<protein>
    <submittedName>
        <fullName evidence="4">FAD synthase</fullName>
    </submittedName>
</protein>
<organism evidence="4 5">
    <name type="scientific">Candidatus Curtissbacteria bacterium GW2011_GWA1_41_11</name>
    <dbReference type="NCBI Taxonomy" id="1618409"/>
    <lineage>
        <taxon>Bacteria</taxon>
        <taxon>Candidatus Curtissiibacteriota</taxon>
    </lineage>
</organism>
<reference evidence="4 5" key="1">
    <citation type="journal article" date="2015" name="Nature">
        <title>rRNA introns, odd ribosomes, and small enigmatic genomes across a large radiation of phyla.</title>
        <authorList>
            <person name="Brown C.T."/>
            <person name="Hug L.A."/>
            <person name="Thomas B.C."/>
            <person name="Sharon I."/>
            <person name="Castelle C.J."/>
            <person name="Singh A."/>
            <person name="Wilkins M.J."/>
            <person name="Williams K.H."/>
            <person name="Banfield J.F."/>
        </authorList>
    </citation>
    <scope>NUCLEOTIDE SEQUENCE [LARGE SCALE GENOMIC DNA]</scope>
</reference>
<name>A0A0G0UG65_9BACT</name>
<dbReference type="PANTHER" id="PTHR43793:SF1">
    <property type="entry name" value="FAD SYNTHASE"/>
    <property type="match status" value="1"/>
</dbReference>
<sequence length="135" mass="15291">MCFGAFDGLHPGHLNFFEQAKKYGDKLIVSVGTDKNVEKIKGKKPLFSQVERLALIDNCKIVDKAVIGAEDNYFENIASYEPDVICLGYDQWAREEDVKEGLRDVGLVSCKVVRLKPYEEKRAKSTIIKEESVDF</sequence>
<dbReference type="EMBL" id="LCAG01000002">
    <property type="protein sequence ID" value="KKR87898.1"/>
    <property type="molecule type" value="Genomic_DNA"/>
</dbReference>
<evidence type="ECO:0000259" key="3">
    <source>
        <dbReference type="Pfam" id="PF01467"/>
    </source>
</evidence>
<dbReference type="InterPro" id="IPR050385">
    <property type="entry name" value="Archaeal_FAD_synthase"/>
</dbReference>
<evidence type="ECO:0000256" key="1">
    <source>
        <dbReference type="ARBA" id="ARBA00022679"/>
    </source>
</evidence>
<evidence type="ECO:0000313" key="5">
    <source>
        <dbReference type="Proteomes" id="UP000034854"/>
    </source>
</evidence>
<comment type="caution">
    <text evidence="4">The sequence shown here is derived from an EMBL/GenBank/DDBJ whole genome shotgun (WGS) entry which is preliminary data.</text>
</comment>
<dbReference type="NCBIfam" id="TIGR00125">
    <property type="entry name" value="cyt_tran_rel"/>
    <property type="match status" value="1"/>
</dbReference>
<feature type="domain" description="Cytidyltransferase-like" evidence="3">
    <location>
        <begin position="2"/>
        <end position="130"/>
    </location>
</feature>
<dbReference type="InterPro" id="IPR004821">
    <property type="entry name" value="Cyt_trans-like"/>
</dbReference>
<dbReference type="InterPro" id="IPR014729">
    <property type="entry name" value="Rossmann-like_a/b/a_fold"/>
</dbReference>
<evidence type="ECO:0000256" key="2">
    <source>
        <dbReference type="ARBA" id="ARBA00022695"/>
    </source>
</evidence>
<dbReference type="Proteomes" id="UP000034854">
    <property type="component" value="Unassembled WGS sequence"/>
</dbReference>
<dbReference type="Pfam" id="PF01467">
    <property type="entry name" value="CTP_transf_like"/>
    <property type="match status" value="1"/>
</dbReference>
<proteinExistence type="predicted"/>
<dbReference type="PANTHER" id="PTHR43793">
    <property type="entry name" value="FAD SYNTHASE"/>
    <property type="match status" value="1"/>
</dbReference>